<reference evidence="1" key="1">
    <citation type="submission" date="2020-05" db="EMBL/GenBank/DDBJ databases">
        <title>Large-scale comparative analyses of tick genomes elucidate their genetic diversity and vector capacities.</title>
        <authorList>
            <person name="Jia N."/>
            <person name="Wang J."/>
            <person name="Shi W."/>
            <person name="Du L."/>
            <person name="Sun Y."/>
            <person name="Zhan W."/>
            <person name="Jiang J."/>
            <person name="Wang Q."/>
            <person name="Zhang B."/>
            <person name="Ji P."/>
            <person name="Sakyi L.B."/>
            <person name="Cui X."/>
            <person name="Yuan T."/>
            <person name="Jiang B."/>
            <person name="Yang W."/>
            <person name="Lam T.T.-Y."/>
            <person name="Chang Q."/>
            <person name="Ding S."/>
            <person name="Wang X."/>
            <person name="Zhu J."/>
            <person name="Ruan X."/>
            <person name="Zhao L."/>
            <person name="Wei J."/>
            <person name="Que T."/>
            <person name="Du C."/>
            <person name="Cheng J."/>
            <person name="Dai P."/>
            <person name="Han X."/>
            <person name="Huang E."/>
            <person name="Gao Y."/>
            <person name="Liu J."/>
            <person name="Shao H."/>
            <person name="Ye R."/>
            <person name="Li L."/>
            <person name="Wei W."/>
            <person name="Wang X."/>
            <person name="Wang C."/>
            <person name="Yang T."/>
            <person name="Huo Q."/>
            <person name="Li W."/>
            <person name="Guo W."/>
            <person name="Chen H."/>
            <person name="Zhou L."/>
            <person name="Ni X."/>
            <person name="Tian J."/>
            <person name="Zhou Y."/>
            <person name="Sheng Y."/>
            <person name="Liu T."/>
            <person name="Pan Y."/>
            <person name="Xia L."/>
            <person name="Li J."/>
            <person name="Zhao F."/>
            <person name="Cao W."/>
        </authorList>
    </citation>
    <scope>NUCLEOTIDE SEQUENCE</scope>
    <source>
        <tissue evidence="1">Larvae</tissue>
    </source>
</reference>
<dbReference type="Proteomes" id="UP000821845">
    <property type="component" value="Chromosome 11"/>
</dbReference>
<proteinExistence type="predicted"/>
<dbReference type="EMBL" id="CM023491">
    <property type="protein sequence ID" value="KAH6941139.1"/>
    <property type="molecule type" value="Genomic_DNA"/>
</dbReference>
<evidence type="ECO:0000313" key="1">
    <source>
        <dbReference type="EMBL" id="KAH6941139.1"/>
    </source>
</evidence>
<gene>
    <name evidence="1" type="ORF">HPB50_014302</name>
</gene>
<name>A0ACB7T8D6_HYAAI</name>
<accession>A0ACB7T8D6</accession>
<protein>
    <submittedName>
        <fullName evidence="1">Uncharacterized protein</fullName>
    </submittedName>
</protein>
<organism evidence="1 2">
    <name type="scientific">Hyalomma asiaticum</name>
    <name type="common">Tick</name>
    <dbReference type="NCBI Taxonomy" id="266040"/>
    <lineage>
        <taxon>Eukaryota</taxon>
        <taxon>Metazoa</taxon>
        <taxon>Ecdysozoa</taxon>
        <taxon>Arthropoda</taxon>
        <taxon>Chelicerata</taxon>
        <taxon>Arachnida</taxon>
        <taxon>Acari</taxon>
        <taxon>Parasitiformes</taxon>
        <taxon>Ixodida</taxon>
        <taxon>Ixodoidea</taxon>
        <taxon>Ixodidae</taxon>
        <taxon>Hyalomminae</taxon>
        <taxon>Hyalomma</taxon>
    </lineage>
</organism>
<comment type="caution">
    <text evidence="1">The sequence shown here is derived from an EMBL/GenBank/DDBJ whole genome shotgun (WGS) entry which is preliminary data.</text>
</comment>
<evidence type="ECO:0000313" key="2">
    <source>
        <dbReference type="Proteomes" id="UP000821845"/>
    </source>
</evidence>
<sequence>MYYPPEQEATACCCAYHEWQRMVNAVPTQETPVAAAGRRQRYRYRVSGFGCHTEHQIIEFLDELSALCFCSWCELVARDMCMLSCLHVICPTCQERAFGSSTSGFALCLIDKEMLSIHMTATIPNNVRFKRVRCPCLGCDYTGYLKDLDDHLGESCAFHLTTCAKCEAVVAYKDMRSHFFTCEGGPGVFFQAADVQSFLEGLRYAGEELGNGAVSSGITGQLDNAVVSVSDLFRWAWEPAGRE</sequence>
<keyword evidence="2" id="KW-1185">Reference proteome</keyword>